<dbReference type="Gene3D" id="3.40.1350.10">
    <property type="match status" value="1"/>
</dbReference>
<reference evidence="1" key="1">
    <citation type="journal article" date="2016" name="Front. Microbiol.">
        <title>Genome Sequence of the Piezophilic, Mesophilic Sulfate-Reducing Bacterium Desulfovibrio indicus J2T.</title>
        <authorList>
            <person name="Cao J."/>
            <person name="Maignien L."/>
            <person name="Shao Z."/>
            <person name="Alain K."/>
            <person name="Jebbar M."/>
        </authorList>
    </citation>
    <scope>NUCLEOTIDE SEQUENCE</scope>
    <source>
        <strain evidence="1">DSM 16372</strain>
    </source>
</reference>
<evidence type="ECO:0000313" key="1">
    <source>
        <dbReference type="EMBL" id="GJD91611.1"/>
    </source>
</evidence>
<gene>
    <name evidence="1" type="ORF">BHAOGJBA_5159</name>
</gene>
<name>A0AAV4ZSQ0_9HYPH</name>
<evidence type="ECO:0000313" key="2">
    <source>
        <dbReference type="Proteomes" id="UP001055247"/>
    </source>
</evidence>
<reference evidence="1" key="2">
    <citation type="submission" date="2021-08" db="EMBL/GenBank/DDBJ databases">
        <authorList>
            <person name="Tani A."/>
            <person name="Ola A."/>
            <person name="Ogura Y."/>
            <person name="Katsura K."/>
            <person name="Hayashi T."/>
        </authorList>
    </citation>
    <scope>NUCLEOTIDE SEQUENCE</scope>
    <source>
        <strain evidence="1">DSM 16372</strain>
    </source>
</reference>
<dbReference type="InterPro" id="IPR011856">
    <property type="entry name" value="tRNA_endonuc-like_dom_sf"/>
</dbReference>
<organism evidence="1 2">
    <name type="scientific">Methylobacterium hispanicum</name>
    <dbReference type="NCBI Taxonomy" id="270350"/>
    <lineage>
        <taxon>Bacteria</taxon>
        <taxon>Pseudomonadati</taxon>
        <taxon>Pseudomonadota</taxon>
        <taxon>Alphaproteobacteria</taxon>
        <taxon>Hyphomicrobiales</taxon>
        <taxon>Methylobacteriaceae</taxon>
        <taxon>Methylobacterium</taxon>
    </lineage>
</organism>
<evidence type="ECO:0008006" key="3">
    <source>
        <dbReference type="Google" id="ProtNLM"/>
    </source>
</evidence>
<dbReference type="AlphaFoldDB" id="A0AAV4ZSQ0"/>
<dbReference type="GO" id="GO:0003676">
    <property type="term" value="F:nucleic acid binding"/>
    <property type="evidence" value="ECO:0007669"/>
    <property type="project" value="InterPro"/>
</dbReference>
<proteinExistence type="predicted"/>
<keyword evidence="2" id="KW-1185">Reference proteome</keyword>
<dbReference type="RefSeq" id="WP_238231617.1">
    <property type="nucleotide sequence ID" value="NZ_BPQO01000029.1"/>
</dbReference>
<protein>
    <recommendedName>
        <fullName evidence="3">DUF4268 domain-containing protein</fullName>
    </recommendedName>
</protein>
<comment type="caution">
    <text evidence="1">The sequence shown here is derived from an EMBL/GenBank/DDBJ whole genome shotgun (WGS) entry which is preliminary data.</text>
</comment>
<dbReference type="EMBL" id="BPQO01000029">
    <property type="protein sequence ID" value="GJD91611.1"/>
    <property type="molecule type" value="Genomic_DNA"/>
</dbReference>
<accession>A0AAV4ZSQ0</accession>
<sequence>MYGRHLVFEHSDGSVRRARRLALGDTSGRDEAWLRDFLFAHPETLPVVDVDPSYERLIPLCRELGTEAGPLDIVYLDDRGRLVMVECKLWRNPESRRKVVAQILDYARAISTWSYSDLQRRVSAATRRKGNVPFEIARAVSPDLEEHVFVDRVTASMRSGRFLLLIAGDGIREDVSAMAELINRNAALGFSFGLVEVALYGFGDAEAGIVVQPRVVARTQIIERSVVLLQDAAPGTRLAAVPDEGGAPSEDAGIAAGPIEGEAQVARRASPPMDEYRRWWQPILEMRFDDPDQAPPVLYSNNVRMGLPLPATWITAYGDARDVGVFFSGRGEAHRRGMELLLGQEAEILSELPEGSVHDTSFRTVRRQASFAGDDEKRAWLAATANAYVNALRPRLRSAVKL</sequence>
<dbReference type="Proteomes" id="UP001055247">
    <property type="component" value="Unassembled WGS sequence"/>
</dbReference>